<dbReference type="WBParaSite" id="GPUH_0001233001-mRNA-1">
    <property type="protein sequence ID" value="GPUH_0001233001-mRNA-1"/>
    <property type="gene ID" value="GPUH_0001233001"/>
</dbReference>
<evidence type="ECO:0000313" key="3">
    <source>
        <dbReference type="WBParaSite" id="GPUH_0001233001-mRNA-1"/>
    </source>
</evidence>
<dbReference type="AlphaFoldDB" id="A0A183DUC5"/>
<name>A0A183DUC5_9BILA</name>
<reference evidence="1 2" key="2">
    <citation type="submission" date="2018-11" db="EMBL/GenBank/DDBJ databases">
        <authorList>
            <consortium name="Pathogen Informatics"/>
        </authorList>
    </citation>
    <scope>NUCLEOTIDE SEQUENCE [LARGE SCALE GENOMIC DNA]</scope>
</reference>
<dbReference type="EMBL" id="UYRT01079220">
    <property type="protein sequence ID" value="VDN20249.1"/>
    <property type="molecule type" value="Genomic_DNA"/>
</dbReference>
<reference evidence="3" key="1">
    <citation type="submission" date="2016-06" db="UniProtKB">
        <authorList>
            <consortium name="WormBaseParasite"/>
        </authorList>
    </citation>
    <scope>IDENTIFICATION</scope>
</reference>
<protein>
    <submittedName>
        <fullName evidence="1 3">Uncharacterized protein</fullName>
    </submittedName>
</protein>
<organism evidence="3">
    <name type="scientific">Gongylonema pulchrum</name>
    <dbReference type="NCBI Taxonomy" id="637853"/>
    <lineage>
        <taxon>Eukaryota</taxon>
        <taxon>Metazoa</taxon>
        <taxon>Ecdysozoa</taxon>
        <taxon>Nematoda</taxon>
        <taxon>Chromadorea</taxon>
        <taxon>Rhabditida</taxon>
        <taxon>Spirurina</taxon>
        <taxon>Spiruromorpha</taxon>
        <taxon>Spiruroidea</taxon>
        <taxon>Gongylonematidae</taxon>
        <taxon>Gongylonema</taxon>
    </lineage>
</organism>
<dbReference type="Proteomes" id="UP000271098">
    <property type="component" value="Unassembled WGS sequence"/>
</dbReference>
<accession>A0A183DUC5</accession>
<keyword evidence="2" id="KW-1185">Reference proteome</keyword>
<evidence type="ECO:0000313" key="2">
    <source>
        <dbReference type="Proteomes" id="UP000271098"/>
    </source>
</evidence>
<evidence type="ECO:0000313" key="1">
    <source>
        <dbReference type="EMBL" id="VDN20249.1"/>
    </source>
</evidence>
<sequence>MDRASFINPIFIIPLNRHKFYDLQQDYEVAPPDYQRRLNRHKFYDLQQDYEVAPPDYQRRVWSS</sequence>
<proteinExistence type="predicted"/>
<gene>
    <name evidence="1" type="ORF">GPUH_LOCUS12316</name>
</gene>